<dbReference type="InterPro" id="IPR013785">
    <property type="entry name" value="Aldolase_TIM"/>
</dbReference>
<sequence>MKPGVATSAPNVAFKFDDDATLLAPLQVGDTFAANRVFMAPLTRSRAQADGTPSYLAAQYYAQRASAGLIITEATAVSKDANGAYVNTPGIYTDRHQQKWADIASAVHREGGRMFMQLWHVGRMGHPDISGVHPVAPSAIAANMTAHTPTGRKPLVVPRALETEEIPGIVADFRAAARRAVDAGMDGVEIHGANGYLLHEFQSDVVNQRTDAYGGSPENRARLTAEVVEAVVDEIGAGRVGLRISPGNGVGDVQENDPVATYEALLDRIAPLGIAYLHVLIDPTLTTFGAIRALWPGVFVLNTGRNTGTDFCQLESFAEWGAVSAVAVGRSYLANPDLIDRLVLGAELNEPDAATFYAPGPVGYIDYPTLAELEARESA</sequence>
<evidence type="ECO:0000259" key="4">
    <source>
        <dbReference type="Pfam" id="PF00724"/>
    </source>
</evidence>
<dbReference type="Gene3D" id="3.20.20.70">
    <property type="entry name" value="Aldolase class I"/>
    <property type="match status" value="1"/>
</dbReference>
<evidence type="ECO:0000256" key="1">
    <source>
        <dbReference type="ARBA" id="ARBA00001917"/>
    </source>
</evidence>
<keyword evidence="3" id="KW-0560">Oxidoreductase</keyword>
<dbReference type="GO" id="GO:0005829">
    <property type="term" value="C:cytosol"/>
    <property type="evidence" value="ECO:0007669"/>
    <property type="project" value="UniProtKB-ARBA"/>
</dbReference>
<dbReference type="AlphaFoldDB" id="A0AAD1IP79"/>
<dbReference type="EMBL" id="AP022586">
    <property type="protein sequence ID" value="BBY19532.1"/>
    <property type="molecule type" value="Genomic_DNA"/>
</dbReference>
<dbReference type="CDD" id="cd02933">
    <property type="entry name" value="OYE_like_FMN"/>
    <property type="match status" value="1"/>
</dbReference>
<name>A0AAD1IP79_9MYCO</name>
<dbReference type="InterPro" id="IPR045247">
    <property type="entry name" value="Oye-like"/>
</dbReference>
<comment type="cofactor">
    <cofactor evidence="1">
        <name>FMN</name>
        <dbReference type="ChEBI" id="CHEBI:58210"/>
    </cofactor>
</comment>
<evidence type="ECO:0000313" key="5">
    <source>
        <dbReference type="EMBL" id="BBY19532.1"/>
    </source>
</evidence>
<evidence type="ECO:0000256" key="3">
    <source>
        <dbReference type="ARBA" id="ARBA00023002"/>
    </source>
</evidence>
<dbReference type="PANTHER" id="PTHR22893">
    <property type="entry name" value="NADH OXIDOREDUCTASE-RELATED"/>
    <property type="match status" value="1"/>
</dbReference>
<proteinExistence type="inferred from homology"/>
<dbReference type="Pfam" id="PF00724">
    <property type="entry name" value="Oxidored_FMN"/>
    <property type="match status" value="1"/>
</dbReference>
<gene>
    <name evidence="5" type="ORF">MLIT_51240</name>
</gene>
<accession>A0AAD1IP79</accession>
<keyword evidence="6" id="KW-1185">Reference proteome</keyword>
<evidence type="ECO:0000313" key="6">
    <source>
        <dbReference type="Proteomes" id="UP000466607"/>
    </source>
</evidence>
<dbReference type="SUPFAM" id="SSF51395">
    <property type="entry name" value="FMN-linked oxidoreductases"/>
    <property type="match status" value="1"/>
</dbReference>
<dbReference type="Proteomes" id="UP000466607">
    <property type="component" value="Chromosome"/>
</dbReference>
<reference evidence="5 6" key="1">
    <citation type="journal article" date="2019" name="Emerg. Microbes Infect.">
        <title>Comprehensive subspecies identification of 175 nontuberculous mycobacteria species based on 7547 genomic profiles.</title>
        <authorList>
            <person name="Matsumoto Y."/>
            <person name="Kinjo T."/>
            <person name="Motooka D."/>
            <person name="Nabeya D."/>
            <person name="Jung N."/>
            <person name="Uechi K."/>
            <person name="Horii T."/>
            <person name="Iida T."/>
            <person name="Fujita J."/>
            <person name="Nakamura S."/>
        </authorList>
    </citation>
    <scope>NUCLEOTIDE SEQUENCE [LARGE SCALE GENOMIC DNA]</scope>
    <source>
        <strain evidence="5 6">JCM 17423</strain>
    </source>
</reference>
<evidence type="ECO:0000256" key="2">
    <source>
        <dbReference type="ARBA" id="ARBA00005979"/>
    </source>
</evidence>
<dbReference type="GO" id="GO:0010181">
    <property type="term" value="F:FMN binding"/>
    <property type="evidence" value="ECO:0007669"/>
    <property type="project" value="InterPro"/>
</dbReference>
<dbReference type="InterPro" id="IPR001155">
    <property type="entry name" value="OxRdtase_FMN_N"/>
</dbReference>
<dbReference type="PANTHER" id="PTHR22893:SF91">
    <property type="entry name" value="NADPH DEHYDROGENASE 2-RELATED"/>
    <property type="match status" value="1"/>
</dbReference>
<dbReference type="GO" id="GO:0016628">
    <property type="term" value="F:oxidoreductase activity, acting on the CH-CH group of donors, NAD or NADP as acceptor"/>
    <property type="evidence" value="ECO:0007669"/>
    <property type="project" value="UniProtKB-ARBA"/>
</dbReference>
<protein>
    <submittedName>
        <fullName evidence="5">NADH-dependent flavin oxidoreductase</fullName>
    </submittedName>
</protein>
<organism evidence="5 6">
    <name type="scientific">Mycolicibacterium litorale</name>
    <dbReference type="NCBI Taxonomy" id="758802"/>
    <lineage>
        <taxon>Bacteria</taxon>
        <taxon>Bacillati</taxon>
        <taxon>Actinomycetota</taxon>
        <taxon>Actinomycetes</taxon>
        <taxon>Mycobacteriales</taxon>
        <taxon>Mycobacteriaceae</taxon>
        <taxon>Mycolicibacterium</taxon>
    </lineage>
</organism>
<comment type="similarity">
    <text evidence="2">Belongs to the NADH:flavin oxidoreductase/NADH oxidase family.</text>
</comment>
<feature type="domain" description="NADH:flavin oxidoreductase/NADH oxidase N-terminal" evidence="4">
    <location>
        <begin position="22"/>
        <end position="346"/>
    </location>
</feature>
<dbReference type="FunFam" id="3.20.20.70:FF:000059">
    <property type="entry name" value="N-ethylmaleimide reductase, FMN-linked"/>
    <property type="match status" value="1"/>
</dbReference>